<dbReference type="PANTHER" id="PTHR35201:SF4">
    <property type="entry name" value="BETA-PINACENE SYNTHASE-RELATED"/>
    <property type="match status" value="1"/>
</dbReference>
<keyword evidence="1" id="KW-0456">Lyase</keyword>
<gene>
    <name evidence="2" type="ORF">BSIN_4954</name>
</gene>
<dbReference type="Gene3D" id="1.10.600.10">
    <property type="entry name" value="Farnesyl Diphosphate Synthase"/>
    <property type="match status" value="1"/>
</dbReference>
<dbReference type="Pfam" id="PF19086">
    <property type="entry name" value="Terpene_syn_C_2"/>
    <property type="match status" value="1"/>
</dbReference>
<evidence type="ECO:0000313" key="3">
    <source>
        <dbReference type="Proteomes" id="UP000198460"/>
    </source>
</evidence>
<dbReference type="GO" id="GO:0046872">
    <property type="term" value="F:metal ion binding"/>
    <property type="evidence" value="ECO:0007669"/>
    <property type="project" value="UniProtKB-KW"/>
</dbReference>
<dbReference type="SUPFAM" id="SSF48576">
    <property type="entry name" value="Terpenoid synthases"/>
    <property type="match status" value="1"/>
</dbReference>
<dbReference type="GO" id="GO:0010333">
    <property type="term" value="F:terpene synthase activity"/>
    <property type="evidence" value="ECO:0007669"/>
    <property type="project" value="InterPro"/>
</dbReference>
<name>A0A238HAZ0_9BURK</name>
<dbReference type="SFLD" id="SFLDG01020">
    <property type="entry name" value="Terpene_Cyclase_Like_2"/>
    <property type="match status" value="1"/>
</dbReference>
<dbReference type="EMBL" id="FXAN01000093">
    <property type="protein sequence ID" value="SMG02187.1"/>
    <property type="molecule type" value="Genomic_DNA"/>
</dbReference>
<dbReference type="InterPro" id="IPR008949">
    <property type="entry name" value="Isoprenoid_synthase_dom_sf"/>
</dbReference>
<dbReference type="PANTHER" id="PTHR35201">
    <property type="entry name" value="TERPENE SYNTHASE"/>
    <property type="match status" value="1"/>
</dbReference>
<proteinExistence type="inferred from homology"/>
<dbReference type="EC" id="4.2.3.-" evidence="1"/>
<keyword evidence="1" id="KW-0460">Magnesium</keyword>
<dbReference type="InterPro" id="IPR034686">
    <property type="entry name" value="Terpene_cyclase-like_2"/>
</dbReference>
<comment type="cofactor">
    <cofactor evidence="1">
        <name>Mg(2+)</name>
        <dbReference type="ChEBI" id="CHEBI:18420"/>
    </cofactor>
</comment>
<reference evidence="2 3" key="1">
    <citation type="submission" date="2017-04" db="EMBL/GenBank/DDBJ databases">
        <authorList>
            <person name="Afonso C.L."/>
            <person name="Miller P.J."/>
            <person name="Scott M.A."/>
            <person name="Spackman E."/>
            <person name="Goraichik I."/>
            <person name="Dimitrov K.M."/>
            <person name="Suarez D.L."/>
            <person name="Swayne D.E."/>
        </authorList>
    </citation>
    <scope>NUCLEOTIDE SEQUENCE [LARGE SCALE GENOMIC DNA]</scope>
    <source>
        <strain evidence="2">LMG 28154</strain>
    </source>
</reference>
<sequence length="313" mass="34918">MMCCYPDIAADRMRDLIDFAAWNCLLDDFVENGPLSNDLPGMTHFLKSIGYICDTSNYLCPSDFGFDRDYRIAKALVDVKSRISAWASSVQIHNLMCATSHFMSGLAWEVAYTNMKQTPDLNTYCAIRTANSGMYMANALAECVNNVELTPAERACPEIQALTQCILFVLVIDNDLYSHHKEKSGCAAFPSMIDILMHSRGSKDTHAALLEALDLRNQCMRCYLALKAKCRRSFGNRLDIYFKGLEDIISGNLVFGSTCARYAAPGSPQFLGTTNAPYVRADSIQIPVADALDLPVSPPRHIPSIDWWWTLVH</sequence>
<dbReference type="SFLD" id="SFLDS00005">
    <property type="entry name" value="Isoprenoid_Synthase_Type_I"/>
    <property type="match status" value="1"/>
</dbReference>
<dbReference type="AlphaFoldDB" id="A0A238HAZ0"/>
<organism evidence="2 3">
    <name type="scientific">Burkholderia singularis</name>
    <dbReference type="NCBI Taxonomy" id="1503053"/>
    <lineage>
        <taxon>Bacteria</taxon>
        <taxon>Pseudomonadati</taxon>
        <taxon>Pseudomonadota</taxon>
        <taxon>Betaproteobacteria</taxon>
        <taxon>Burkholderiales</taxon>
        <taxon>Burkholderiaceae</taxon>
        <taxon>Burkholderia</taxon>
        <taxon>pseudomallei group</taxon>
    </lineage>
</organism>
<evidence type="ECO:0000256" key="1">
    <source>
        <dbReference type="RuleBase" id="RU366034"/>
    </source>
</evidence>
<accession>A0A238HAZ0</accession>
<dbReference type="Proteomes" id="UP000198460">
    <property type="component" value="Unassembled WGS sequence"/>
</dbReference>
<keyword evidence="1" id="KW-0479">Metal-binding</keyword>
<comment type="similarity">
    <text evidence="1">Belongs to the terpene synthase family.</text>
</comment>
<evidence type="ECO:0000313" key="2">
    <source>
        <dbReference type="EMBL" id="SMG02187.1"/>
    </source>
</evidence>
<protein>
    <recommendedName>
        <fullName evidence="1">Terpene synthase</fullName>
        <ecNumber evidence="1">4.2.3.-</ecNumber>
    </recommendedName>
</protein>